<gene>
    <name evidence="2" type="ORF">E6C27_scaffold329G002400</name>
</gene>
<dbReference type="Proteomes" id="UP000321393">
    <property type="component" value="Unassembled WGS sequence"/>
</dbReference>
<protein>
    <submittedName>
        <fullName evidence="2">NBS-LRR type resistance protein</fullName>
    </submittedName>
</protein>
<feature type="compositionally biased region" description="Basic residues" evidence="1">
    <location>
        <begin position="133"/>
        <end position="148"/>
    </location>
</feature>
<organism evidence="2 3">
    <name type="scientific">Cucumis melo var. makuwa</name>
    <name type="common">Oriental melon</name>
    <dbReference type="NCBI Taxonomy" id="1194695"/>
    <lineage>
        <taxon>Eukaryota</taxon>
        <taxon>Viridiplantae</taxon>
        <taxon>Streptophyta</taxon>
        <taxon>Embryophyta</taxon>
        <taxon>Tracheophyta</taxon>
        <taxon>Spermatophyta</taxon>
        <taxon>Magnoliopsida</taxon>
        <taxon>eudicotyledons</taxon>
        <taxon>Gunneridae</taxon>
        <taxon>Pentapetalae</taxon>
        <taxon>rosids</taxon>
        <taxon>fabids</taxon>
        <taxon>Cucurbitales</taxon>
        <taxon>Cucurbitaceae</taxon>
        <taxon>Benincaseae</taxon>
        <taxon>Cucumis</taxon>
    </lineage>
</organism>
<dbReference type="EMBL" id="SSTE01002358">
    <property type="protein sequence ID" value="KAA0063717.1"/>
    <property type="molecule type" value="Genomic_DNA"/>
</dbReference>
<evidence type="ECO:0000256" key="1">
    <source>
        <dbReference type="SAM" id="MobiDB-lite"/>
    </source>
</evidence>
<sequence>MAFTHPSCLLSSSDFVERTYQSRDPEGCTYQSSDPEGCTYQSSALEGCTYQSSAPEPENLNVNSLIPLRNESSNRFERPTKKNQCRRRLAYAAGRRSGMRGRRPARIHERKRGIVADGGLRGRANNGEERRGRAAVRGRKTKRGATAA</sequence>
<name>A0A5A7V9R6_CUCMM</name>
<evidence type="ECO:0000313" key="2">
    <source>
        <dbReference type="EMBL" id="KAA0063717.1"/>
    </source>
</evidence>
<accession>A0A5A7V9R6</accession>
<proteinExistence type="predicted"/>
<dbReference type="AlphaFoldDB" id="A0A5A7V9R6"/>
<reference evidence="2 3" key="1">
    <citation type="submission" date="2019-08" db="EMBL/GenBank/DDBJ databases">
        <title>Draft genome sequences of two oriental melons (Cucumis melo L. var makuwa).</title>
        <authorList>
            <person name="Kwon S.-Y."/>
        </authorList>
    </citation>
    <scope>NUCLEOTIDE SEQUENCE [LARGE SCALE GENOMIC DNA]</scope>
    <source>
        <strain evidence="3">cv. SW 3</strain>
        <tissue evidence="2">Leaf</tissue>
    </source>
</reference>
<evidence type="ECO:0000313" key="3">
    <source>
        <dbReference type="Proteomes" id="UP000321393"/>
    </source>
</evidence>
<comment type="caution">
    <text evidence="2">The sequence shown here is derived from an EMBL/GenBank/DDBJ whole genome shotgun (WGS) entry which is preliminary data.</text>
</comment>
<feature type="region of interest" description="Disordered" evidence="1">
    <location>
        <begin position="117"/>
        <end position="148"/>
    </location>
</feature>